<dbReference type="InterPro" id="IPR052317">
    <property type="entry name" value="Viral_replicn-host_int_reg"/>
</dbReference>
<feature type="compositionally biased region" description="Polar residues" evidence="1">
    <location>
        <begin position="381"/>
        <end position="390"/>
    </location>
</feature>
<dbReference type="Gene3D" id="1.10.287.110">
    <property type="entry name" value="DnaJ domain"/>
    <property type="match status" value="1"/>
</dbReference>
<organism evidence="3 4">
    <name type="scientific">Cloeon dipterum</name>
    <dbReference type="NCBI Taxonomy" id="197152"/>
    <lineage>
        <taxon>Eukaryota</taxon>
        <taxon>Metazoa</taxon>
        <taxon>Ecdysozoa</taxon>
        <taxon>Arthropoda</taxon>
        <taxon>Hexapoda</taxon>
        <taxon>Insecta</taxon>
        <taxon>Pterygota</taxon>
        <taxon>Palaeoptera</taxon>
        <taxon>Ephemeroptera</taxon>
        <taxon>Pisciforma</taxon>
        <taxon>Baetidae</taxon>
        <taxon>Cloeon</taxon>
    </lineage>
</organism>
<gene>
    <name evidence="3" type="ORF">CLODIP_2_CD10517</name>
</gene>
<feature type="compositionally biased region" description="Basic and acidic residues" evidence="1">
    <location>
        <begin position="820"/>
        <end position="833"/>
    </location>
</feature>
<feature type="compositionally biased region" description="Basic and acidic residues" evidence="1">
    <location>
        <begin position="195"/>
        <end position="220"/>
    </location>
</feature>
<dbReference type="SMART" id="SM00271">
    <property type="entry name" value="DnaJ"/>
    <property type="match status" value="1"/>
</dbReference>
<evidence type="ECO:0000259" key="2">
    <source>
        <dbReference type="PROSITE" id="PS50076"/>
    </source>
</evidence>
<dbReference type="SUPFAM" id="SSF46565">
    <property type="entry name" value="Chaperone J-domain"/>
    <property type="match status" value="1"/>
</dbReference>
<accession>A0A8S1CXZ9</accession>
<protein>
    <recommendedName>
        <fullName evidence="2">J domain-containing protein</fullName>
    </recommendedName>
</protein>
<dbReference type="PROSITE" id="PS50076">
    <property type="entry name" value="DNAJ_2"/>
    <property type="match status" value="1"/>
</dbReference>
<dbReference type="EMBL" id="CADEPI010000094">
    <property type="protein sequence ID" value="CAB3374143.1"/>
    <property type="molecule type" value="Genomic_DNA"/>
</dbReference>
<comment type="caution">
    <text evidence="3">The sequence shown here is derived from an EMBL/GenBank/DDBJ whole genome shotgun (WGS) entry which is preliminary data.</text>
</comment>
<proteinExistence type="predicted"/>
<feature type="region of interest" description="Disordered" evidence="1">
    <location>
        <begin position="780"/>
        <end position="842"/>
    </location>
</feature>
<feature type="domain" description="J" evidence="2">
    <location>
        <begin position="596"/>
        <end position="660"/>
    </location>
</feature>
<evidence type="ECO:0000256" key="1">
    <source>
        <dbReference type="SAM" id="MobiDB-lite"/>
    </source>
</evidence>
<reference evidence="3 4" key="1">
    <citation type="submission" date="2020-04" db="EMBL/GenBank/DDBJ databases">
        <authorList>
            <person name="Alioto T."/>
            <person name="Alioto T."/>
            <person name="Gomez Garrido J."/>
        </authorList>
    </citation>
    <scope>NUCLEOTIDE SEQUENCE [LARGE SCALE GENOMIC DNA]</scope>
</reference>
<keyword evidence="4" id="KW-1185">Reference proteome</keyword>
<dbReference type="InterPro" id="IPR001623">
    <property type="entry name" value="DnaJ_domain"/>
</dbReference>
<dbReference type="PRINTS" id="PR00625">
    <property type="entry name" value="JDOMAIN"/>
</dbReference>
<dbReference type="InterPro" id="IPR036869">
    <property type="entry name" value="J_dom_sf"/>
</dbReference>
<feature type="compositionally biased region" description="Polar residues" evidence="1">
    <location>
        <begin position="240"/>
        <end position="266"/>
    </location>
</feature>
<feature type="region of interest" description="Disordered" evidence="1">
    <location>
        <begin position="315"/>
        <end position="450"/>
    </location>
</feature>
<feature type="region of interest" description="Disordered" evidence="1">
    <location>
        <begin position="131"/>
        <end position="285"/>
    </location>
</feature>
<dbReference type="Pfam" id="PF00226">
    <property type="entry name" value="DnaJ"/>
    <property type="match status" value="1"/>
</dbReference>
<dbReference type="InterPro" id="IPR032843">
    <property type="entry name" value="Jiv"/>
</dbReference>
<evidence type="ECO:0000313" key="4">
    <source>
        <dbReference type="Proteomes" id="UP000494165"/>
    </source>
</evidence>
<dbReference type="OrthoDB" id="1507364at2759"/>
<dbReference type="PANTHER" id="PTHR44665">
    <property type="entry name" value="DNAJ HOMOLOG SUBFAMILY C MEMBER 14"/>
    <property type="match status" value="1"/>
</dbReference>
<feature type="compositionally biased region" description="Low complexity" evidence="1">
    <location>
        <begin position="330"/>
        <end position="343"/>
    </location>
</feature>
<dbReference type="PANTHER" id="PTHR44665:SF1">
    <property type="entry name" value="DNAJ HOMOLOG SUBFAMILY C MEMBER 14"/>
    <property type="match status" value="1"/>
</dbReference>
<name>A0A8S1CXZ9_9INSE</name>
<dbReference type="AlphaFoldDB" id="A0A8S1CXZ9"/>
<feature type="compositionally biased region" description="Pro residues" evidence="1">
    <location>
        <begin position="142"/>
        <end position="153"/>
    </location>
</feature>
<sequence length="842" mass="95347">MEEHQQLNSGPPKRSIDDLIENISADRVDSEGQYNHLGFQPVAPQWPSYLHQQPQQRPQFITHEIDQHLHQYLNTRPNPQPLISGHNEDFVDFYNFSSPPVNSLFPLQDASVHRFNNFGSFRENDDFAMFGANVPPQQLQPAPQPPQPPPPQPQQQQQQQIPQRERDYIENLMSNWSSHGSGTYSPFGTVTSPDRVTEQHTQPLEEKIAPKKRMVAEVKPMRPSYSDIVSKSPPTKHRNSSPNTSNKTDYVSSLKTTKSAPKNSKVANGKKGNANGSSLKRQLSGDEPTVLKAGLEARPSSPIPIMYQRRVSIEDSSVGGDDDEDRSAHDSSSQSGDSSAKNSDSFKVRSTKLDCRNMEGGVPLNNHKASKPGVAKRPLHINNNLNLPSRSNEKNIVKVGKPCKNCGEDRRGTSGSSTAGVKSDSKNNKPRSSSQTHEKSGLRKGKGKKRDCPYSWSVLWPIIYRHMIQWFAVAWLAISWFLHLLSDVLGMSSKLGWHLCGSAYGKVKQWATDSWGYLKNSLPFVSTSQQQQHRRSRHRQQAAPPRWWSKWIPKWLKCGSKKPWESNEPAKLEANLPLPTTGDEAMKRLLSCRGKDPYSILGVAPTCTDDDIKRYYKRQAFLVHPDKNSQPGAEEAFKILVHAFDLIGEPGKRQLYDTELARSHLEEAAYSELSDLLNQLHQKMEEAANTIRCTNCGKRHKRIHVDRPCYAARMCSQCKIHHAAREGDIWAESSLMGFLWYYYACMEGSVYDITEWAACQADNLRHLKANSHAVQYRIVLGKRNNQQSSKSRSDDRKQPEAQSEPDLEDFLNSLYSQSNGRKENDSPHNNEQARKRKARRKK</sequence>
<evidence type="ECO:0000313" key="3">
    <source>
        <dbReference type="EMBL" id="CAB3374143.1"/>
    </source>
</evidence>
<feature type="compositionally biased region" description="Basic and acidic residues" evidence="1">
    <location>
        <begin position="344"/>
        <end position="357"/>
    </location>
</feature>
<dbReference type="CDD" id="cd06257">
    <property type="entry name" value="DnaJ"/>
    <property type="match status" value="1"/>
</dbReference>
<feature type="compositionally biased region" description="Polar residues" evidence="1">
    <location>
        <begin position="172"/>
        <end position="194"/>
    </location>
</feature>
<dbReference type="Proteomes" id="UP000494165">
    <property type="component" value="Unassembled WGS sequence"/>
</dbReference>
<dbReference type="Pfam" id="PF14901">
    <property type="entry name" value="Jiv90"/>
    <property type="match status" value="1"/>
</dbReference>